<protein>
    <submittedName>
        <fullName evidence="2">Uncharacterized protein T5L19.10</fullName>
    </submittedName>
</protein>
<feature type="region of interest" description="Disordered" evidence="1">
    <location>
        <begin position="52"/>
        <end position="73"/>
    </location>
</feature>
<evidence type="ECO:0000256" key="1">
    <source>
        <dbReference type="SAM" id="MobiDB-lite"/>
    </source>
</evidence>
<feature type="non-terminal residue" evidence="2">
    <location>
        <position position="1"/>
    </location>
</feature>
<reference evidence="2" key="2">
    <citation type="submission" date="1999-03" db="EMBL/GenBank/DDBJ databases">
        <authorList>
            <person name="Bevan M."/>
            <person name="Murphy G."/>
            <person name="Ridley P."/>
            <person name="Hudson S."/>
            <person name="Bancroft I."/>
            <person name="Mewes H.W."/>
            <person name="Mayer K.F.X."/>
            <person name="Schueller C."/>
        </authorList>
    </citation>
    <scope>NUCLEOTIDE SEQUENCE</scope>
</reference>
<sequence length="186" mass="21509">QSQTRDNRLVQFSQFNKPIEPLRIESEYRTLIEMTKKEEEHVVESLNLPDVAGKPSTKVGPMGSREDVSGMGDRGVTVVSEPDPDKCGVKKALTVGVTVMVRNEDVGIYNDKITFREMIVGIIYAFQRGVYNIRRERNCRKNRETPKPQLQLLQNLDKHVGNRIFSIREQGYRRFDRCMETWFASK</sequence>
<dbReference type="ExpressionAtlas" id="Q9T0E7">
    <property type="expression patterns" value="baseline and differential"/>
</dbReference>
<organism evidence="2">
    <name type="scientific">Arabidopsis thaliana</name>
    <name type="common">Mouse-ear cress</name>
    <dbReference type="NCBI Taxonomy" id="3702"/>
    <lineage>
        <taxon>Eukaryota</taxon>
        <taxon>Viridiplantae</taxon>
        <taxon>Streptophyta</taxon>
        <taxon>Embryophyta</taxon>
        <taxon>Tracheophyta</taxon>
        <taxon>Spermatophyta</taxon>
        <taxon>Magnoliopsida</taxon>
        <taxon>eudicotyledons</taxon>
        <taxon>Gunneridae</taxon>
        <taxon>Pentapetalae</taxon>
        <taxon>rosids</taxon>
        <taxon>malvids</taxon>
        <taxon>Brassicales</taxon>
        <taxon>Brassicaceae</taxon>
        <taxon>Camelineae</taxon>
        <taxon>Arabidopsis</taxon>
    </lineage>
</organism>
<evidence type="ECO:0000313" key="2">
    <source>
        <dbReference type="EMBL" id="CAB39612.1"/>
    </source>
</evidence>
<proteinExistence type="predicted"/>
<dbReference type="AlphaFoldDB" id="Q9T0E7"/>
<reference key="1">
    <citation type="journal article" date="1999" name="Nature">
        <title>Sequence and analysis of chromosome 4 of the plant Arabidopsis thaliana.</title>
        <authorList>
            <consortium name="EU"/>
            <consortium name="CSHL and WU Arabidopsis Sequencing Project"/>
            <person name="Mayer K."/>
            <person name="Schuller C."/>
            <person name="Wambutt R."/>
            <person name="Murphy G."/>
            <person name="Volckaert G."/>
            <person name="Pohl T."/>
            <person name="Dusterhoft A."/>
            <person name="Stiekema W."/>
            <person name="Entian K.D."/>
            <person name="Terryn N."/>
            <person name="Harris B."/>
            <person name="Ansorge W."/>
            <person name="Brandt P."/>
            <person name="Grivell L."/>
            <person name="Rieger M."/>
            <person name="Weichselgartner M."/>
            <person name="de Simone V."/>
            <person name="Obermaier B."/>
            <person name="Mache R."/>
            <person name="Muller M."/>
            <person name="Kreis M."/>
            <person name="Delseny M."/>
            <person name="Puigdomenech P."/>
            <person name="Watson M."/>
            <person name="Schmidtheini T."/>
            <person name="Reichert B."/>
            <person name="Portatelle D."/>
            <person name="Perez-Alonso M."/>
            <person name="Boutry M."/>
            <person name="Bancroft I."/>
            <person name="Vos P."/>
            <person name="Hoheisel J."/>
            <person name="Zimmermann W."/>
            <person name="Wedler H."/>
            <person name="Ridley P."/>
            <person name="Langham S.A."/>
            <person name="McCullagh B."/>
            <person name="Bilham L."/>
            <person name="Robben J."/>
            <person name="Van der Schueren J."/>
            <person name="Grymonprez B."/>
            <person name="Chuang Y.J."/>
            <person name="Vandenbussche F."/>
            <person name="Braeken M."/>
            <person name="Weltjens I."/>
            <person name="Voet M."/>
            <person name="Bastiaens I."/>
            <person name="Aert R."/>
            <person name="Defoor E."/>
            <person name="Weitzenegger T."/>
            <person name="Bothe G."/>
            <person name="Ramsperger U."/>
            <person name="Hilbert H."/>
            <person name="Braun M."/>
            <person name="Holzer E."/>
            <person name="Brandt A."/>
            <person name="Peters S."/>
            <person name="van Staveren M."/>
            <person name="Dirske W."/>
            <person name="Mooijman P."/>
            <person name="Klein Lankhorst R."/>
            <person name="Rose M."/>
            <person name="Hauf J."/>
            <person name="Kotter P."/>
            <person name="Berneiser S."/>
            <person name="Hempel S."/>
            <person name="Feldpausch M."/>
            <person name="Lamberth S."/>
            <person name="Van den Daele H."/>
            <person name="De Keyser A."/>
            <person name="Buysshaert C."/>
            <person name="Gielen J."/>
            <person name="Villarroel R."/>
            <person name="De Clercq R."/>
            <person name="Van Montagu M."/>
            <person name="Rogers J."/>
            <person name="Cronin A."/>
            <person name="Quail M."/>
            <person name="Bray-Allen S."/>
            <person name="Clark L."/>
            <person name="Doggett J."/>
            <person name="Hall S."/>
            <person name="Kay M."/>
            <person name="Lennard N."/>
            <person name="McLay K."/>
            <person name="Mayes R."/>
            <person name="Pettett A."/>
            <person name="Rajandream M.A."/>
            <person name="Lyne M."/>
            <person name="Benes V."/>
            <person name="Rechmann S."/>
            <person name="Borkova D."/>
            <person name="Blocker H."/>
            <person name="Scharfe M."/>
            <person name="Grimm M."/>
            <person name="Lohnert T.H."/>
            <person name="Dose S."/>
            <person name="de Haan M."/>
            <person name="Maarse A."/>
            <person name="Schafer M."/>
            <person name="Muller-Auer S."/>
            <person name="Gabel C."/>
            <person name="Fuchs M."/>
            <person name="Fartmann B."/>
            <person name="Granderath K."/>
            <person name="Dauner D."/>
            <person name="Herzl A."/>
            <person name="Neumann S."/>
            <person name="Argiriou A."/>
            <person name="Vitale D."/>
            <person name="Liguori R."/>
            <person name="Piravandi E."/>
            <person name="Massenet O."/>
            <person name="Quigley F."/>
            <person name="Clabauld G."/>
            <person name="Mundlein A."/>
            <person name="Felber R."/>
            <person name="Schnabl S."/>
            <person name="Hiller R."/>
            <person name="Schmidt W."/>
            <person name="Lecharny A."/>
            <person name="Aubourg S."/>
            <person name="Chefdor F."/>
            <person name="Cooke R."/>
            <person name="Berger C."/>
            <person name="Montfort A."/>
            <person name="Casacuberta E."/>
            <person name="Gibbons T."/>
            <person name="Weber N."/>
            <person name="Vandenbol M."/>
            <person name="Bargues M."/>
            <person name="Terol J."/>
            <person name="Torres A."/>
            <person name="Perez-Perez A."/>
            <person name="Purnelle B."/>
            <person name="Bent E."/>
            <person name="Johnson S."/>
            <person name="Tacon D."/>
            <person name="Jesse T."/>
            <person name="Heijnen L."/>
            <person name="Schwarz S."/>
            <person name="Scholler P."/>
            <person name="Heber S."/>
            <person name="Francs P."/>
            <person name="Bielke C."/>
            <person name="Frishman D."/>
            <person name="Haase D."/>
            <person name="Lemcke K."/>
            <person name="Mewes H.W."/>
            <person name="Stocker S."/>
            <person name="Zaccaria P."/>
            <person name="Bevan M."/>
            <person name="Wilson R.K."/>
            <person name="de la Bastide M."/>
            <person name="Habermann K."/>
            <person name="Parnell L."/>
            <person name="Dedhia N."/>
            <person name="Gnoj L."/>
            <person name="Schutz K."/>
            <person name="Huang E."/>
            <person name="Spiegel L."/>
            <person name="Sehkon M."/>
            <person name="Murray J."/>
            <person name="Sheet P."/>
            <person name="Cordes M."/>
            <person name="Abu-Threideh J."/>
            <person name="Stoneking T."/>
            <person name="Kalicki J."/>
            <person name="Graves T."/>
            <person name="Harmon G."/>
            <person name="Edwards J."/>
            <person name="Latreille P."/>
            <person name="Courtney L."/>
            <person name="Cloud J."/>
            <person name="Abbott A."/>
            <person name="Scott K."/>
            <person name="Johnson D."/>
            <person name="Minx P."/>
            <person name="Bentley D."/>
            <person name="Fulton B."/>
            <person name="Miller N."/>
            <person name="Greco T."/>
            <person name="Kemp K."/>
            <person name="Kramer J."/>
            <person name="Fulton L."/>
            <person name="Mardis E."/>
            <person name="Dante M."/>
            <person name="Pepin K."/>
            <person name="Hillier L."/>
            <person name="Nelson J."/>
            <person name="Spieth J."/>
            <person name="Ryan E."/>
            <person name="Andrews S."/>
            <person name="Geisel C."/>
            <person name="Layman D."/>
            <person name="Du H."/>
            <person name="Ali J."/>
            <person name="Berghoff A."/>
            <person name="Jones K."/>
            <person name="Drone K."/>
            <person name="Cotton M."/>
            <person name="Joshu C."/>
            <person name="Antonoiu B."/>
            <person name="Zidanic M."/>
            <person name="Strong C."/>
            <person name="Sun H."/>
            <person name="Lamar B."/>
            <person name="Yordan C."/>
            <person name="Ma P."/>
            <person name="Zhong J."/>
            <person name="Preston R."/>
            <person name="Vil D."/>
            <person name="Shekher M."/>
            <person name="Matero A."/>
            <person name="Shah R."/>
            <person name="Swaby I.K."/>
            <person name="O'Shaughnessy A."/>
            <person name="Rodriguez M."/>
            <person name="Hoffmann J."/>
            <person name="Till S."/>
            <person name="Granat S."/>
            <person name="Shohdy N."/>
            <person name="Hasegawa A."/>
            <person name="Hameed A."/>
            <person name="Lodhi M."/>
            <person name="Johnson A."/>
            <person name="Chen E."/>
            <person name="Marra M."/>
            <person name="Martienssen R."/>
            <person name="McCombie W.R."/>
        </authorList>
    </citation>
    <scope>NUCLEOTIDE SEQUENCE [LARGE SCALE GENOMIC DNA]</scope>
    <source>
        <strain>cv. Columbia</strain>
    </source>
</reference>
<dbReference type="EMBL" id="AL049481">
    <property type="protein sequence ID" value="CAB39612.1"/>
    <property type="molecule type" value="Genomic_DNA"/>
</dbReference>
<reference evidence="2" key="3">
    <citation type="submission" date="1999-03" db="EMBL/GenBank/DDBJ databases">
        <authorList>
            <person name="EU Arabidopsis sequencing project"/>
        </authorList>
    </citation>
    <scope>NUCLEOTIDE SEQUENCE</scope>
</reference>
<accession>Q9T0E7</accession>
<dbReference type="PIR" id="T03992">
    <property type="entry name" value="T03992"/>
</dbReference>
<gene>
    <name evidence="2" type="primary">T5L19.10</name>
</gene>
<name>Q9T0E7_ARATH</name>